<keyword evidence="2" id="KW-0489">Methyltransferase</keyword>
<dbReference type="Gene3D" id="3.40.50.150">
    <property type="entry name" value="Vaccinia Virus protein VP39"/>
    <property type="match status" value="1"/>
</dbReference>
<reference evidence="2" key="1">
    <citation type="journal article" date="2019" name="PLoS Negl. Trop. Dis.">
        <title>Revisiting the worldwide diversity of Leptospira species in the environment.</title>
        <authorList>
            <person name="Vincent A.T."/>
            <person name="Schiettekatte O."/>
            <person name="Bourhy P."/>
            <person name="Veyrier F.J."/>
            <person name="Picardeau M."/>
        </authorList>
    </citation>
    <scope>NUCLEOTIDE SEQUENCE [LARGE SCALE GENOMIC DNA]</scope>
    <source>
        <strain evidence="2">201400974</strain>
    </source>
</reference>
<sequence>MKNVWDEHYLKNKSKLSYPDENLIRMLSRVNPPNRQALDFGSGSGRHIPLLLGHAFQVSASDSSIESVAQIKELSLPVTVHHTRSLPYPFSKDQFGLIVSWGVFHYNTKEIAKTMLMGLFDSLAPGGYLLGSIRANTDTHLKINGGQMNLADLNGGYAETYSEEDLRNFLKPFSDVEIGYSERTPLGRLEERICHWFFQAKKSVNE</sequence>
<feature type="domain" description="Methyltransferase" evidence="1">
    <location>
        <begin position="38"/>
        <end position="127"/>
    </location>
</feature>
<dbReference type="OrthoDB" id="9811589at2"/>
<dbReference type="Pfam" id="PF13649">
    <property type="entry name" value="Methyltransf_25"/>
    <property type="match status" value="1"/>
</dbReference>
<dbReference type="GO" id="GO:0032259">
    <property type="term" value="P:methylation"/>
    <property type="evidence" value="ECO:0007669"/>
    <property type="project" value="UniProtKB-KW"/>
</dbReference>
<evidence type="ECO:0000313" key="2">
    <source>
        <dbReference type="EMBL" id="TGN13979.1"/>
    </source>
</evidence>
<accession>A0A4R9LTK9</accession>
<dbReference type="SUPFAM" id="SSF53335">
    <property type="entry name" value="S-adenosyl-L-methionine-dependent methyltransferases"/>
    <property type="match status" value="1"/>
</dbReference>
<evidence type="ECO:0000313" key="3">
    <source>
        <dbReference type="Proteomes" id="UP000298264"/>
    </source>
</evidence>
<keyword evidence="3" id="KW-1185">Reference proteome</keyword>
<dbReference type="EMBL" id="RQHV01000021">
    <property type="protein sequence ID" value="TGN13979.1"/>
    <property type="molecule type" value="Genomic_DNA"/>
</dbReference>
<protein>
    <submittedName>
        <fullName evidence="2">Class I SAM-dependent methyltransferase</fullName>
    </submittedName>
</protein>
<proteinExistence type="predicted"/>
<dbReference type="InterPro" id="IPR029063">
    <property type="entry name" value="SAM-dependent_MTases_sf"/>
</dbReference>
<comment type="caution">
    <text evidence="2">The sequence shown here is derived from an EMBL/GenBank/DDBJ whole genome shotgun (WGS) entry which is preliminary data.</text>
</comment>
<gene>
    <name evidence="2" type="ORF">EHS11_03055</name>
</gene>
<keyword evidence="2" id="KW-0808">Transferase</keyword>
<dbReference type="RefSeq" id="WP_135762952.1">
    <property type="nucleotide sequence ID" value="NZ_RQHV01000021.1"/>
</dbReference>
<dbReference type="AlphaFoldDB" id="A0A4R9LTK9"/>
<dbReference type="InterPro" id="IPR041698">
    <property type="entry name" value="Methyltransf_25"/>
</dbReference>
<name>A0A4R9LTK9_9LEPT</name>
<evidence type="ECO:0000259" key="1">
    <source>
        <dbReference type="Pfam" id="PF13649"/>
    </source>
</evidence>
<organism evidence="2 3">
    <name type="scientific">Leptospira ilyithenensis</name>
    <dbReference type="NCBI Taxonomy" id="2484901"/>
    <lineage>
        <taxon>Bacteria</taxon>
        <taxon>Pseudomonadati</taxon>
        <taxon>Spirochaetota</taxon>
        <taxon>Spirochaetia</taxon>
        <taxon>Leptospirales</taxon>
        <taxon>Leptospiraceae</taxon>
        <taxon>Leptospira</taxon>
    </lineage>
</organism>
<dbReference type="GO" id="GO:0008168">
    <property type="term" value="F:methyltransferase activity"/>
    <property type="evidence" value="ECO:0007669"/>
    <property type="project" value="UniProtKB-KW"/>
</dbReference>
<dbReference type="Proteomes" id="UP000298264">
    <property type="component" value="Unassembled WGS sequence"/>
</dbReference>